<dbReference type="OrthoDB" id="10070583at2759"/>
<evidence type="ECO:0000313" key="2">
    <source>
        <dbReference type="EMBL" id="CAF1385002.1"/>
    </source>
</evidence>
<evidence type="ECO:0000313" key="4">
    <source>
        <dbReference type="Proteomes" id="UP000663881"/>
    </source>
</evidence>
<gene>
    <name evidence="3" type="ORF">OKA104_LOCUS37155</name>
    <name evidence="2" type="ORF">VCS650_LOCUS35620</name>
</gene>
<organism evidence="3 4">
    <name type="scientific">Adineta steineri</name>
    <dbReference type="NCBI Taxonomy" id="433720"/>
    <lineage>
        <taxon>Eukaryota</taxon>
        <taxon>Metazoa</taxon>
        <taxon>Spiralia</taxon>
        <taxon>Gnathifera</taxon>
        <taxon>Rotifera</taxon>
        <taxon>Eurotatoria</taxon>
        <taxon>Bdelloidea</taxon>
        <taxon>Adinetida</taxon>
        <taxon>Adinetidae</taxon>
        <taxon>Adineta</taxon>
    </lineage>
</organism>
<dbReference type="EMBL" id="CAJNON010000817">
    <property type="protein sequence ID" value="CAF1385002.1"/>
    <property type="molecule type" value="Genomic_DNA"/>
</dbReference>
<comment type="caution">
    <text evidence="3">The sequence shown here is derived from an EMBL/GenBank/DDBJ whole genome shotgun (WGS) entry which is preliminary data.</text>
</comment>
<accession>A0A819WQU8</accession>
<evidence type="ECO:0000256" key="1">
    <source>
        <dbReference type="SAM" id="Coils"/>
    </source>
</evidence>
<dbReference type="Proteomes" id="UP000663891">
    <property type="component" value="Unassembled WGS sequence"/>
</dbReference>
<dbReference type="AlphaFoldDB" id="A0A819WQU8"/>
<protein>
    <submittedName>
        <fullName evidence="3">Uncharacterized protein</fullName>
    </submittedName>
</protein>
<evidence type="ECO:0000313" key="3">
    <source>
        <dbReference type="EMBL" id="CAF4129072.1"/>
    </source>
</evidence>
<keyword evidence="1" id="KW-0175">Coiled coil</keyword>
<dbReference type="EMBL" id="CAJOAY010006074">
    <property type="protein sequence ID" value="CAF4129072.1"/>
    <property type="molecule type" value="Genomic_DNA"/>
</dbReference>
<sequence length="394" mass="45539">MSNSTSQEKTRVKSLATSHVKKKFINNKWRRICSVENCEKQSQRKGLCARHLSESKNQQQPARDITLLQQTASFISAENSDALYHNATNSFLLNNNQYGNTSSTTIHTSQIESTIIPCSTPEQTQYASAHTTDNNRCSITIVPTRTYRCMHCCSWFCLKHGNEHQKHLKDELEILLDEAEELFNTIPELNIDSGRAICTTQLNQWAQMMHETINQKYNELQQKLDQKHNQIEKNKNFWATFMRNELDQNVSCVLIGQLQKDEIDGSKVDTARKEFDRLQQLFHSLHTKPLISLSNVDVRQVDLDTYSLVLPKITMTDYDWMTNLSTENTVEIMDFSDQEQTEMFTISLPSGYRNYQLEQSIINQKGDSVLDLSDQELNAKDMKIIIYYALQNNT</sequence>
<reference evidence="3" key="1">
    <citation type="submission" date="2021-02" db="EMBL/GenBank/DDBJ databases">
        <authorList>
            <person name="Nowell W R."/>
        </authorList>
    </citation>
    <scope>NUCLEOTIDE SEQUENCE</scope>
</reference>
<feature type="coiled-coil region" evidence="1">
    <location>
        <begin position="210"/>
        <end position="237"/>
    </location>
</feature>
<dbReference type="Proteomes" id="UP000663881">
    <property type="component" value="Unassembled WGS sequence"/>
</dbReference>
<name>A0A819WQU8_9BILA</name>
<proteinExistence type="predicted"/>
<feature type="non-terminal residue" evidence="3">
    <location>
        <position position="394"/>
    </location>
</feature>